<dbReference type="EMBL" id="JAAAJB010000368">
    <property type="protein sequence ID" value="KAG0257297.1"/>
    <property type="molecule type" value="Genomic_DNA"/>
</dbReference>
<dbReference type="OrthoDB" id="5516192at2759"/>
<protein>
    <submittedName>
        <fullName evidence="1">Uncharacterized protein</fullName>
    </submittedName>
</protein>
<sequence>MDKIYDFFYGPPALATKSTSGKVKPHRCAKHLEDLLNAMVSFEVNNQFQIFVDCMKAEPGNEPPRQPPVRPEPTRNV</sequence>
<evidence type="ECO:0000313" key="1">
    <source>
        <dbReference type="EMBL" id="KAG0257297.1"/>
    </source>
</evidence>
<name>A0A9P6Q2W2_9FUNG</name>
<accession>A0A9P6Q2W2</accession>
<dbReference type="Proteomes" id="UP000807716">
    <property type="component" value="Unassembled WGS sequence"/>
</dbReference>
<comment type="caution">
    <text evidence="1">The sequence shown here is derived from an EMBL/GenBank/DDBJ whole genome shotgun (WGS) entry which is preliminary data.</text>
</comment>
<dbReference type="AlphaFoldDB" id="A0A9P6Q2W2"/>
<evidence type="ECO:0000313" key="2">
    <source>
        <dbReference type="Proteomes" id="UP000807716"/>
    </source>
</evidence>
<organism evidence="1 2">
    <name type="scientific">Actinomortierella ambigua</name>
    <dbReference type="NCBI Taxonomy" id="1343610"/>
    <lineage>
        <taxon>Eukaryota</taxon>
        <taxon>Fungi</taxon>
        <taxon>Fungi incertae sedis</taxon>
        <taxon>Mucoromycota</taxon>
        <taxon>Mortierellomycotina</taxon>
        <taxon>Mortierellomycetes</taxon>
        <taxon>Mortierellales</taxon>
        <taxon>Mortierellaceae</taxon>
        <taxon>Actinomortierella</taxon>
    </lineage>
</organism>
<keyword evidence="2" id="KW-1185">Reference proteome</keyword>
<gene>
    <name evidence="1" type="ORF">DFQ27_005203</name>
</gene>
<reference evidence="1" key="1">
    <citation type="journal article" date="2020" name="Fungal Divers.">
        <title>Resolving the Mortierellaceae phylogeny through synthesis of multi-gene phylogenetics and phylogenomics.</title>
        <authorList>
            <person name="Vandepol N."/>
            <person name="Liber J."/>
            <person name="Desiro A."/>
            <person name="Na H."/>
            <person name="Kennedy M."/>
            <person name="Barry K."/>
            <person name="Grigoriev I.V."/>
            <person name="Miller A.N."/>
            <person name="O'Donnell K."/>
            <person name="Stajich J.E."/>
            <person name="Bonito G."/>
        </authorList>
    </citation>
    <scope>NUCLEOTIDE SEQUENCE</scope>
    <source>
        <strain evidence="1">BC1065</strain>
    </source>
</reference>
<proteinExistence type="predicted"/>